<gene>
    <name evidence="1" type="ORF">AVEN_115137_1</name>
</gene>
<sequence length="74" mass="8442">MRMDNAGNRTRRNYEKLFCLNDNAGCHLRPQMRQLTASKAKCWLEIDLVTWLGQCDTSERGDTSFGGIGQCDDE</sequence>
<evidence type="ECO:0000313" key="2">
    <source>
        <dbReference type="Proteomes" id="UP000499080"/>
    </source>
</evidence>
<comment type="caution">
    <text evidence="1">The sequence shown here is derived from an EMBL/GenBank/DDBJ whole genome shotgun (WGS) entry which is preliminary data.</text>
</comment>
<dbReference type="AlphaFoldDB" id="A0A4Y1ZY71"/>
<keyword evidence="2" id="KW-1185">Reference proteome</keyword>
<dbReference type="Proteomes" id="UP000499080">
    <property type="component" value="Unassembled WGS sequence"/>
</dbReference>
<name>A0A4Y1ZY71_ARAVE</name>
<reference evidence="1 2" key="1">
    <citation type="journal article" date="2019" name="Sci. Rep.">
        <title>Orb-weaving spider Araneus ventricosus genome elucidates the spidroin gene catalogue.</title>
        <authorList>
            <person name="Kono N."/>
            <person name="Nakamura H."/>
            <person name="Ohtoshi R."/>
            <person name="Moran D.A.P."/>
            <person name="Shinohara A."/>
            <person name="Yoshida Y."/>
            <person name="Fujiwara M."/>
            <person name="Mori M."/>
            <person name="Tomita M."/>
            <person name="Arakawa K."/>
        </authorList>
    </citation>
    <scope>NUCLEOTIDE SEQUENCE [LARGE SCALE GENOMIC DNA]</scope>
</reference>
<dbReference type="EMBL" id="BGPR01000001">
    <property type="protein sequence ID" value="GBL72135.1"/>
    <property type="molecule type" value="Genomic_DNA"/>
</dbReference>
<protein>
    <submittedName>
        <fullName evidence="1">Uncharacterized protein</fullName>
    </submittedName>
</protein>
<organism evidence="1 2">
    <name type="scientific">Araneus ventricosus</name>
    <name type="common">Orbweaver spider</name>
    <name type="synonym">Epeira ventricosa</name>
    <dbReference type="NCBI Taxonomy" id="182803"/>
    <lineage>
        <taxon>Eukaryota</taxon>
        <taxon>Metazoa</taxon>
        <taxon>Ecdysozoa</taxon>
        <taxon>Arthropoda</taxon>
        <taxon>Chelicerata</taxon>
        <taxon>Arachnida</taxon>
        <taxon>Araneae</taxon>
        <taxon>Araneomorphae</taxon>
        <taxon>Entelegynae</taxon>
        <taxon>Araneoidea</taxon>
        <taxon>Araneidae</taxon>
        <taxon>Araneus</taxon>
    </lineage>
</organism>
<evidence type="ECO:0000313" key="1">
    <source>
        <dbReference type="EMBL" id="GBL72135.1"/>
    </source>
</evidence>
<proteinExistence type="predicted"/>
<accession>A0A4Y1ZY71</accession>